<keyword evidence="8" id="KW-0808">Transferase</keyword>
<evidence type="ECO:0000256" key="8">
    <source>
        <dbReference type="RuleBase" id="RU368068"/>
    </source>
</evidence>
<feature type="binding site" evidence="7">
    <location>
        <begin position="482"/>
        <end position="483"/>
    </location>
    <ligand>
        <name>L-glutamate</name>
        <dbReference type="ChEBI" id="CHEBI:29985"/>
    </ligand>
</feature>
<dbReference type="InterPro" id="IPR000101">
    <property type="entry name" value="GGT_peptidase"/>
</dbReference>
<feature type="active site" description="Nucleophile" evidence="6">
    <location>
        <position position="412"/>
    </location>
</feature>
<keyword evidence="8" id="KW-0012">Acyltransferase</keyword>
<dbReference type="Proteomes" id="UP000736672">
    <property type="component" value="Unassembled WGS sequence"/>
</dbReference>
<dbReference type="GO" id="GO:0103068">
    <property type="term" value="F:leukotriene C4 gamma-glutamyl transferase activity"/>
    <property type="evidence" value="ECO:0007669"/>
    <property type="project" value="UniProtKB-EC"/>
</dbReference>
<evidence type="ECO:0000256" key="3">
    <source>
        <dbReference type="ARBA" id="ARBA00005115"/>
    </source>
</evidence>
<proteinExistence type="inferred from homology"/>
<protein>
    <recommendedName>
        <fullName evidence="8">Glutathione hydrolase</fullName>
        <ecNumber evidence="8">2.3.2.2</ecNumber>
        <ecNumber evidence="8">3.4.19.13</ecNumber>
    </recommendedName>
    <alternativeName>
        <fullName evidence="8">Gamma-glutamyltransferase</fullName>
    </alternativeName>
    <alternativeName>
        <fullName evidence="8">Gamma-glutamyltranspeptidase</fullName>
    </alternativeName>
</protein>
<evidence type="ECO:0000256" key="9">
    <source>
        <dbReference type="SAM" id="Phobius"/>
    </source>
</evidence>
<keyword evidence="8" id="KW-0378">Hydrolase</keyword>
<dbReference type="InterPro" id="IPR043137">
    <property type="entry name" value="GGT_ssub_C"/>
</dbReference>
<dbReference type="EC" id="2.3.2.2" evidence="8"/>
<dbReference type="Pfam" id="PF01019">
    <property type="entry name" value="G_glu_transpept"/>
    <property type="match status" value="1"/>
</dbReference>
<comment type="function">
    <text evidence="8">Cleaves the gamma-glutamyl peptide bond of glutathione and glutathione conjugates.</text>
</comment>
<dbReference type="PRINTS" id="PR01210">
    <property type="entry name" value="GGTRANSPTASE"/>
</dbReference>
<comment type="caution">
    <text evidence="10">The sequence shown here is derived from an EMBL/GenBank/DDBJ whole genome shotgun (WGS) entry which is preliminary data.</text>
</comment>
<comment type="pathway">
    <text evidence="3 8">Sulfur metabolism; glutathione metabolism.</text>
</comment>
<dbReference type="SUPFAM" id="SSF56235">
    <property type="entry name" value="N-terminal nucleophile aminohydrolases (Ntn hydrolases)"/>
    <property type="match status" value="1"/>
</dbReference>
<dbReference type="Gene3D" id="1.10.246.130">
    <property type="match status" value="1"/>
</dbReference>
<evidence type="ECO:0000256" key="1">
    <source>
        <dbReference type="ARBA" id="ARBA00001049"/>
    </source>
</evidence>
<dbReference type="InterPro" id="IPR029055">
    <property type="entry name" value="Ntn_hydrolases_N"/>
</dbReference>
<keyword evidence="11" id="KW-1185">Reference proteome</keyword>
<comment type="catalytic activity">
    <reaction evidence="5 8">
        <text>an N-terminal (5-L-glutamyl)-[peptide] + an alpha-amino acid = 5-L-glutamyl amino acid + an N-terminal L-alpha-aminoacyl-[peptide]</text>
        <dbReference type="Rhea" id="RHEA:23904"/>
        <dbReference type="Rhea" id="RHEA-COMP:9780"/>
        <dbReference type="Rhea" id="RHEA-COMP:9795"/>
        <dbReference type="ChEBI" id="CHEBI:77644"/>
        <dbReference type="ChEBI" id="CHEBI:78597"/>
        <dbReference type="ChEBI" id="CHEBI:78599"/>
        <dbReference type="ChEBI" id="CHEBI:78608"/>
        <dbReference type="EC" id="2.3.2.2"/>
    </reaction>
</comment>
<evidence type="ECO:0000313" key="11">
    <source>
        <dbReference type="Proteomes" id="UP000736672"/>
    </source>
</evidence>
<keyword evidence="9" id="KW-0812">Transmembrane</keyword>
<dbReference type="PANTHER" id="PTHR11686">
    <property type="entry name" value="GAMMA GLUTAMYL TRANSPEPTIDASE"/>
    <property type="match status" value="1"/>
</dbReference>
<comment type="catalytic activity">
    <reaction evidence="2 8">
        <text>glutathione + H2O = L-cysteinylglycine + L-glutamate</text>
        <dbReference type="Rhea" id="RHEA:28807"/>
        <dbReference type="ChEBI" id="CHEBI:15377"/>
        <dbReference type="ChEBI" id="CHEBI:29985"/>
        <dbReference type="ChEBI" id="CHEBI:57925"/>
        <dbReference type="ChEBI" id="CHEBI:61694"/>
        <dbReference type="EC" id="3.4.19.13"/>
    </reaction>
</comment>
<comment type="catalytic activity">
    <reaction evidence="1 8">
        <text>an S-substituted glutathione + H2O = an S-substituted L-cysteinylglycine + L-glutamate</text>
        <dbReference type="Rhea" id="RHEA:59468"/>
        <dbReference type="ChEBI" id="CHEBI:15377"/>
        <dbReference type="ChEBI" id="CHEBI:29985"/>
        <dbReference type="ChEBI" id="CHEBI:90779"/>
        <dbReference type="ChEBI" id="CHEBI:143103"/>
        <dbReference type="EC" id="3.4.19.13"/>
    </reaction>
</comment>
<dbReference type="NCBIfam" id="TIGR00066">
    <property type="entry name" value="g_glut_trans"/>
    <property type="match status" value="1"/>
</dbReference>
<dbReference type="InterPro" id="IPR043138">
    <property type="entry name" value="GGT_lsub"/>
</dbReference>
<dbReference type="GO" id="GO:0036374">
    <property type="term" value="F:glutathione hydrolase activity"/>
    <property type="evidence" value="ECO:0007669"/>
    <property type="project" value="UniProtKB-UniRule"/>
</dbReference>
<dbReference type="OrthoDB" id="1081007at2759"/>
<feature type="binding site" evidence="7">
    <location>
        <begin position="430"/>
        <end position="432"/>
    </location>
    <ligand>
        <name>L-glutamate</name>
        <dbReference type="ChEBI" id="CHEBI:29985"/>
    </ligand>
</feature>
<feature type="binding site" evidence="7">
    <location>
        <position position="505"/>
    </location>
    <ligand>
        <name>L-glutamate</name>
        <dbReference type="ChEBI" id="CHEBI:29985"/>
    </ligand>
</feature>
<dbReference type="Gene3D" id="3.60.20.40">
    <property type="match status" value="1"/>
</dbReference>
<evidence type="ECO:0000313" key="10">
    <source>
        <dbReference type="EMBL" id="KAH7234300.1"/>
    </source>
</evidence>
<keyword evidence="9" id="KW-0472">Membrane</keyword>
<sequence length="602" mass="65136">MHITKAIQPTSLGFEKAQPITITPIKSQKKTAWHQYVILSILLVLSFFGLSQRLRSSCSKTTPDVDLGRLGAVSTEISRCSRIGVDIMKMGGNAADAAIASTLCVGTVGMYHSGIGGGGFAVIRSSNGSYETIDFRETAPRSAYKNMFEGRVEASIKGELAVGVPGELRGLQYIHQQYGSLPWDVLVSPAVDVARHGFTVGADLERCINSTLLEDPDDPDFFVSDPSWALDFAPDGKKVRMGDVMFRKRYADTLEHIAQHGADAFYGGPIADGIVRATNGSVTLEDLAEYSMRRLETSNITYRGHRLFSTTAPSSGAIALSTLKVVDGFDDFFAPGAVNLSTHHLVEAMKFAFAQRAKLGDPSFVPGLDTFQAEILSDAVAERNRNKILDNSTLDMADYNPDFRQVSKSHGTSHISTVDHTGLGISLTTTINLYFGSHVMVGETGIILNDVMNDFSIPGMPNEYGYAPSPENYVKPLKRPLSSTTPIFCEDLDGDLRLVIGAAGGSRIISSTIQTLLHVIDQNMTMAQALRHPRLHDQLIPVQTGFESDYDSGVVSFLAELGHNVTVMPSTLSAVQGIIRRPDGSFDAASEPRQKDSGAFSI</sequence>
<name>A0A9P9JVT0_FUSSL</name>
<evidence type="ECO:0000256" key="7">
    <source>
        <dbReference type="PIRSR" id="PIRSR600101-2"/>
    </source>
</evidence>
<reference evidence="10" key="1">
    <citation type="journal article" date="2021" name="Nat. Commun.">
        <title>Genetic determinants of endophytism in the Arabidopsis root mycobiome.</title>
        <authorList>
            <person name="Mesny F."/>
            <person name="Miyauchi S."/>
            <person name="Thiergart T."/>
            <person name="Pickel B."/>
            <person name="Atanasova L."/>
            <person name="Karlsson M."/>
            <person name="Huettel B."/>
            <person name="Barry K.W."/>
            <person name="Haridas S."/>
            <person name="Chen C."/>
            <person name="Bauer D."/>
            <person name="Andreopoulos W."/>
            <person name="Pangilinan J."/>
            <person name="LaButti K."/>
            <person name="Riley R."/>
            <person name="Lipzen A."/>
            <person name="Clum A."/>
            <person name="Drula E."/>
            <person name="Henrissat B."/>
            <person name="Kohler A."/>
            <person name="Grigoriev I.V."/>
            <person name="Martin F.M."/>
            <person name="Hacquard S."/>
        </authorList>
    </citation>
    <scope>NUCLEOTIDE SEQUENCE</scope>
    <source>
        <strain evidence="10">FSSC 5 MPI-SDFR-AT-0091</strain>
    </source>
</reference>
<evidence type="ECO:0000256" key="6">
    <source>
        <dbReference type="PIRSR" id="PIRSR600101-1"/>
    </source>
</evidence>
<dbReference type="GO" id="GO:0005886">
    <property type="term" value="C:plasma membrane"/>
    <property type="evidence" value="ECO:0007669"/>
    <property type="project" value="TreeGrafter"/>
</dbReference>
<dbReference type="EC" id="3.4.19.13" evidence="8"/>
<dbReference type="EMBL" id="JAGTJS010000026">
    <property type="protein sequence ID" value="KAH7234300.1"/>
    <property type="molecule type" value="Genomic_DNA"/>
</dbReference>
<dbReference type="GO" id="GO:0006751">
    <property type="term" value="P:glutathione catabolic process"/>
    <property type="evidence" value="ECO:0007669"/>
    <property type="project" value="UniProtKB-UniRule"/>
</dbReference>
<organism evidence="10 11">
    <name type="scientific">Fusarium solani</name>
    <name type="common">Filamentous fungus</name>
    <dbReference type="NCBI Taxonomy" id="169388"/>
    <lineage>
        <taxon>Eukaryota</taxon>
        <taxon>Fungi</taxon>
        <taxon>Dikarya</taxon>
        <taxon>Ascomycota</taxon>
        <taxon>Pezizomycotina</taxon>
        <taxon>Sordariomycetes</taxon>
        <taxon>Hypocreomycetidae</taxon>
        <taxon>Hypocreales</taxon>
        <taxon>Nectriaceae</taxon>
        <taxon>Fusarium</taxon>
        <taxon>Fusarium solani species complex</taxon>
    </lineage>
</organism>
<feature type="binding site" evidence="7">
    <location>
        <position position="454"/>
    </location>
    <ligand>
        <name>L-glutamate</name>
        <dbReference type="ChEBI" id="CHEBI:29985"/>
    </ligand>
</feature>
<feature type="binding site" evidence="7">
    <location>
        <position position="136"/>
    </location>
    <ligand>
        <name>L-glutamate</name>
        <dbReference type="ChEBI" id="CHEBI:29985"/>
    </ligand>
</feature>
<dbReference type="FunFam" id="1.10.246.130:FF:000001">
    <property type="entry name" value="Gamma-glutamyltransferase 5 isoform 1"/>
    <property type="match status" value="1"/>
</dbReference>
<evidence type="ECO:0000256" key="4">
    <source>
        <dbReference type="ARBA" id="ARBA00009381"/>
    </source>
</evidence>
<feature type="transmembrane region" description="Helical" evidence="9">
    <location>
        <begin position="33"/>
        <end position="50"/>
    </location>
</feature>
<evidence type="ECO:0000256" key="5">
    <source>
        <dbReference type="ARBA" id="ARBA00047417"/>
    </source>
</evidence>
<gene>
    <name evidence="10" type="ORF">B0J15DRAFT_408215</name>
</gene>
<dbReference type="AlphaFoldDB" id="A0A9P9JVT0"/>
<keyword evidence="9" id="KW-1133">Transmembrane helix</keyword>
<accession>A0A9P9JVT0</accession>
<dbReference type="FunFam" id="3.60.20.40:FF:000001">
    <property type="entry name" value="Gamma-glutamyltranspeptidase 1"/>
    <property type="match status" value="1"/>
</dbReference>
<comment type="similarity">
    <text evidence="4">Belongs to the gamma-glutamyltransferase family.</text>
</comment>
<dbReference type="PANTHER" id="PTHR11686:SF62">
    <property type="entry name" value="GLUTATHIONE HYDROLASE"/>
    <property type="match status" value="1"/>
</dbReference>
<evidence type="ECO:0000256" key="2">
    <source>
        <dbReference type="ARBA" id="ARBA00001089"/>
    </source>
</evidence>